<evidence type="ECO:0000313" key="2">
    <source>
        <dbReference type="Proteomes" id="UP000003560"/>
    </source>
</evidence>
<sequence>MRPHLLGSPLNQVRRSRQPCADRAAACSVARRHGRWYAHVRHAWSRARPIYLKETSGQTACNGAETPPL</sequence>
<keyword evidence="2" id="KW-1185">Reference proteome</keyword>
<evidence type="ECO:0000313" key="1">
    <source>
        <dbReference type="EMBL" id="EEA91220.1"/>
    </source>
</evidence>
<reference evidence="1 2" key="2">
    <citation type="submission" date="2008-10" db="EMBL/GenBank/DDBJ databases">
        <authorList>
            <person name="Fulton L."/>
            <person name="Clifton S."/>
            <person name="Fulton B."/>
            <person name="Xu J."/>
            <person name="Minx P."/>
            <person name="Pepin K.H."/>
            <person name="Johnson M."/>
            <person name="Thiruvilangam P."/>
            <person name="Bhonagiri V."/>
            <person name="Nash W.E."/>
            <person name="Mardis E.R."/>
            <person name="Wilson R.K."/>
        </authorList>
    </citation>
    <scope>NUCLEOTIDE SEQUENCE [LARGE SCALE GENOMIC DNA]</scope>
    <source>
        <strain evidence="1 2">DSM 13279</strain>
    </source>
</reference>
<dbReference type="STRING" id="445975.COLSTE_00564"/>
<dbReference type="Proteomes" id="UP000003560">
    <property type="component" value="Unassembled WGS sequence"/>
</dbReference>
<organism evidence="1 2">
    <name type="scientific">Collinsella stercoris DSM 13279</name>
    <dbReference type="NCBI Taxonomy" id="445975"/>
    <lineage>
        <taxon>Bacteria</taxon>
        <taxon>Bacillati</taxon>
        <taxon>Actinomycetota</taxon>
        <taxon>Coriobacteriia</taxon>
        <taxon>Coriobacteriales</taxon>
        <taxon>Coriobacteriaceae</taxon>
        <taxon>Collinsella</taxon>
    </lineage>
</organism>
<reference evidence="1 2" key="1">
    <citation type="submission" date="2008-10" db="EMBL/GenBank/DDBJ databases">
        <title>Draft genome sequence of Collinsella stercoris (DSM 13279).</title>
        <authorList>
            <person name="Sudarsanam P."/>
            <person name="Ley R."/>
            <person name="Guruge J."/>
            <person name="Turnbaugh P.J."/>
            <person name="Mahowald M."/>
            <person name="Liep D."/>
            <person name="Gordon J."/>
        </authorList>
    </citation>
    <scope>NUCLEOTIDE SEQUENCE [LARGE SCALE GENOMIC DNA]</scope>
    <source>
        <strain evidence="1 2">DSM 13279</strain>
    </source>
</reference>
<dbReference type="AlphaFoldDB" id="B6G923"/>
<proteinExistence type="predicted"/>
<name>B6G923_9ACTN</name>
<protein>
    <submittedName>
        <fullName evidence="1">Uncharacterized protein</fullName>
    </submittedName>
</protein>
<gene>
    <name evidence="1" type="ORF">COLSTE_00564</name>
</gene>
<comment type="caution">
    <text evidence="1">The sequence shown here is derived from an EMBL/GenBank/DDBJ whole genome shotgun (WGS) entry which is preliminary data.</text>
</comment>
<dbReference type="HOGENOM" id="CLU_2768713_0_0_11"/>
<accession>B6G923</accession>
<dbReference type="EMBL" id="ABXJ01000030">
    <property type="protein sequence ID" value="EEA91220.1"/>
    <property type="molecule type" value="Genomic_DNA"/>
</dbReference>